<evidence type="ECO:0000313" key="2">
    <source>
        <dbReference type="EMBL" id="SED41954.1"/>
    </source>
</evidence>
<feature type="transmembrane region" description="Helical" evidence="1">
    <location>
        <begin position="6"/>
        <end position="29"/>
    </location>
</feature>
<feature type="transmembrane region" description="Helical" evidence="1">
    <location>
        <begin position="89"/>
        <end position="113"/>
    </location>
</feature>
<accession>A0A1H5AJK8</accession>
<evidence type="ECO:0000256" key="1">
    <source>
        <dbReference type="SAM" id="Phobius"/>
    </source>
</evidence>
<name>A0A1H5AJK8_9PSEU</name>
<evidence type="ECO:0000313" key="3">
    <source>
        <dbReference type="Proteomes" id="UP000199622"/>
    </source>
</evidence>
<keyword evidence="3" id="KW-1185">Reference proteome</keyword>
<reference evidence="3" key="1">
    <citation type="submission" date="2016-10" db="EMBL/GenBank/DDBJ databases">
        <authorList>
            <person name="Varghese N."/>
            <person name="Submissions S."/>
        </authorList>
    </citation>
    <scope>NUCLEOTIDE SEQUENCE [LARGE SCALE GENOMIC DNA]</scope>
    <source>
        <strain evidence="3">DSM 44544</strain>
    </source>
</reference>
<dbReference type="OrthoDB" id="9965681at2"/>
<keyword evidence="1" id="KW-1133">Transmembrane helix</keyword>
<proteinExistence type="predicted"/>
<dbReference type="Proteomes" id="UP000199622">
    <property type="component" value="Unassembled WGS sequence"/>
</dbReference>
<dbReference type="RefSeq" id="WP_091316852.1">
    <property type="nucleotide sequence ID" value="NZ_FNSO01000004.1"/>
</dbReference>
<keyword evidence="1" id="KW-0812">Transmembrane</keyword>
<keyword evidence="1" id="KW-0472">Membrane</keyword>
<dbReference type="EMBL" id="FNSO01000004">
    <property type="protein sequence ID" value="SED41954.1"/>
    <property type="molecule type" value="Genomic_DNA"/>
</dbReference>
<sequence length="181" mass="19486">MGAKDLVTVTGLALLDSLNISLILGTVHLMLSNKRPIPKVLVFAGVFYAVYVAAGVIQLGVGVLLFLYGIFAKTERREIPVATSYPATVALACTVAAVEVVTALPYLAAISVVSQSGLGFPARVLVLLGYNLRRETENEERPEGLLCIVAGFYITGDALTQLEFFGLVELTDEQRRQIHGY</sequence>
<feature type="transmembrane region" description="Helical" evidence="1">
    <location>
        <begin position="41"/>
        <end position="69"/>
    </location>
</feature>
<protein>
    <submittedName>
        <fullName evidence="2">Uncharacterized protein</fullName>
    </submittedName>
</protein>
<gene>
    <name evidence="2" type="ORF">SAMN04489727_7796</name>
</gene>
<organism evidence="2 3">
    <name type="scientific">Amycolatopsis tolypomycina</name>
    <dbReference type="NCBI Taxonomy" id="208445"/>
    <lineage>
        <taxon>Bacteria</taxon>
        <taxon>Bacillati</taxon>
        <taxon>Actinomycetota</taxon>
        <taxon>Actinomycetes</taxon>
        <taxon>Pseudonocardiales</taxon>
        <taxon>Pseudonocardiaceae</taxon>
        <taxon>Amycolatopsis</taxon>
    </lineage>
</organism>
<dbReference type="AlphaFoldDB" id="A0A1H5AJK8"/>